<evidence type="ECO:0000256" key="1">
    <source>
        <dbReference type="SAM" id="MobiDB-lite"/>
    </source>
</evidence>
<organism evidence="3 4">
    <name type="scientific">Fusarium duplospermum</name>
    <dbReference type="NCBI Taxonomy" id="1325734"/>
    <lineage>
        <taxon>Eukaryota</taxon>
        <taxon>Fungi</taxon>
        <taxon>Dikarya</taxon>
        <taxon>Ascomycota</taxon>
        <taxon>Pezizomycotina</taxon>
        <taxon>Sordariomycetes</taxon>
        <taxon>Hypocreomycetidae</taxon>
        <taxon>Hypocreales</taxon>
        <taxon>Nectriaceae</taxon>
        <taxon>Fusarium</taxon>
        <taxon>Fusarium solani species complex</taxon>
    </lineage>
</organism>
<feature type="region of interest" description="Disordered" evidence="1">
    <location>
        <begin position="35"/>
        <end position="56"/>
    </location>
</feature>
<name>A0A428QZU8_9HYPO</name>
<evidence type="ECO:0000313" key="3">
    <source>
        <dbReference type="EMBL" id="RSL70840.1"/>
    </source>
</evidence>
<comment type="caution">
    <text evidence="3">The sequence shown here is derived from an EMBL/GenBank/DDBJ whole genome shotgun (WGS) entry which is preliminary data.</text>
</comment>
<dbReference type="STRING" id="1325734.A0A428QZU8"/>
<keyword evidence="4" id="KW-1185">Reference proteome</keyword>
<evidence type="ECO:0000313" key="4">
    <source>
        <dbReference type="Proteomes" id="UP000288168"/>
    </source>
</evidence>
<dbReference type="SMART" id="SM00184">
    <property type="entry name" value="RING"/>
    <property type="match status" value="1"/>
</dbReference>
<sequence length="280" mass="30197">MNQAPLGCVSHFLRRTRMSLCKVCEEPLVLRLDPDEDVDDEAGPPSAGPSTVSESVPDDLELPCGCHFHWQCLLDQSSDVAVSLKCPSCSTYLPVSDAGPSVTNQFLSAPPGAAILTRYVNEGGVQENLDILPSITEEAYLESHPEARPARALHVMSAEGDVGGIVELLRDASDEIEDLASFVRYQDPLADMKSGLHLAIEHHQEETLWLLLWLCSTIPDAAFPEAARSVAQVLGVGRLSVPVEGDIRGLRDSHGQTAADLAQQKQAQWASILQSGLLSL</sequence>
<dbReference type="InterPro" id="IPR001841">
    <property type="entry name" value="Znf_RING"/>
</dbReference>
<evidence type="ECO:0000259" key="2">
    <source>
        <dbReference type="SMART" id="SM00184"/>
    </source>
</evidence>
<gene>
    <name evidence="3" type="ORF">CEP54_001539</name>
</gene>
<reference evidence="3 4" key="1">
    <citation type="submission" date="2017-06" db="EMBL/GenBank/DDBJ databases">
        <title>Comparative genomic analysis of Ambrosia Fusariam Clade fungi.</title>
        <authorList>
            <person name="Stajich J.E."/>
            <person name="Carrillo J."/>
            <person name="Kijimoto T."/>
            <person name="Eskalen A."/>
            <person name="O'Donnell K."/>
            <person name="Kasson M."/>
        </authorList>
    </citation>
    <scope>NUCLEOTIDE SEQUENCE [LARGE SCALE GENOMIC DNA]</scope>
    <source>
        <strain evidence="3 4">NRRL62584</strain>
    </source>
</reference>
<accession>A0A428QZU8</accession>
<dbReference type="OrthoDB" id="46529at2759"/>
<protein>
    <recommendedName>
        <fullName evidence="2">RING-type domain-containing protein</fullName>
    </recommendedName>
</protein>
<dbReference type="Proteomes" id="UP000288168">
    <property type="component" value="Unassembled WGS sequence"/>
</dbReference>
<feature type="domain" description="RING-type" evidence="2">
    <location>
        <begin position="21"/>
        <end position="89"/>
    </location>
</feature>
<dbReference type="AlphaFoldDB" id="A0A428QZU8"/>
<dbReference type="EMBL" id="NKCI01000008">
    <property type="protein sequence ID" value="RSL70840.1"/>
    <property type="molecule type" value="Genomic_DNA"/>
</dbReference>
<proteinExistence type="predicted"/>